<dbReference type="STRING" id="1035707.SAMN05216552_10146"/>
<dbReference type="AlphaFoldDB" id="A0A1I7JZG4"/>
<evidence type="ECO:0000256" key="1">
    <source>
        <dbReference type="SAM" id="Phobius"/>
    </source>
</evidence>
<reference evidence="5" key="1">
    <citation type="submission" date="2016-10" db="EMBL/GenBank/DDBJ databases">
        <authorList>
            <person name="Varghese N."/>
            <person name="Submissions S."/>
        </authorList>
    </citation>
    <scope>NUCLEOTIDE SEQUENCE [LARGE SCALE GENOMIC DNA]</scope>
    <source>
        <strain evidence="5">CGMCC 1.11014</strain>
    </source>
</reference>
<dbReference type="EMBL" id="FPBO01000014">
    <property type="protein sequence ID" value="SFU90505.1"/>
    <property type="molecule type" value="Genomic_DNA"/>
</dbReference>
<sequence>MSKIDNEAFEWVARKFARGLGDSERGEFDAWYAADTRHQGAYMRAMAIYNAINLATVPRSLAPEPPVWEKPAASRRRLFMFGAMAACVAATVGLTSFSALREDKVLVTAKGEFRKVPLQDKSVATINSGSRIEVEFTRDRRKINLQKGEAWFEVAKDKSKPFIVEAGDARVRAVGTAFSVRRFVHGTEVLVTEGTVEVWSKDKAAQRRQLTAGERAFLEPEASAISVSRQPSEVNRKLAWREGKLILKNQTLSDAVADFNRYSPKTIVILDTTLASKRLFGQYMLDAPELFAKDVSTVLAVPIKITADTIFIGSADDGAL</sequence>
<dbReference type="OrthoDB" id="1100567at2"/>
<evidence type="ECO:0000313" key="5">
    <source>
        <dbReference type="Proteomes" id="UP000199391"/>
    </source>
</evidence>
<dbReference type="PIRSF" id="PIRSF018266">
    <property type="entry name" value="FecR"/>
    <property type="match status" value="1"/>
</dbReference>
<accession>A0A1I7JZG4</accession>
<protein>
    <submittedName>
        <fullName evidence="4">FecR family protein</fullName>
    </submittedName>
</protein>
<gene>
    <name evidence="4" type="ORF">SAMN05216552_10146</name>
</gene>
<evidence type="ECO:0000313" key="4">
    <source>
        <dbReference type="EMBL" id="SFU90505.1"/>
    </source>
</evidence>
<feature type="transmembrane region" description="Helical" evidence="1">
    <location>
        <begin position="78"/>
        <end position="100"/>
    </location>
</feature>
<dbReference type="Pfam" id="PF04773">
    <property type="entry name" value="FecR"/>
    <property type="match status" value="1"/>
</dbReference>
<proteinExistence type="predicted"/>
<organism evidence="4 5">
    <name type="scientific">Pseudoduganella namucuonensis</name>
    <dbReference type="NCBI Taxonomy" id="1035707"/>
    <lineage>
        <taxon>Bacteria</taxon>
        <taxon>Pseudomonadati</taxon>
        <taxon>Pseudomonadota</taxon>
        <taxon>Betaproteobacteria</taxon>
        <taxon>Burkholderiales</taxon>
        <taxon>Oxalobacteraceae</taxon>
        <taxon>Telluria group</taxon>
        <taxon>Pseudoduganella</taxon>
    </lineage>
</organism>
<dbReference type="InterPro" id="IPR006860">
    <property type="entry name" value="FecR"/>
</dbReference>
<feature type="domain" description="FecR N-terminal" evidence="3">
    <location>
        <begin position="7"/>
        <end position="46"/>
    </location>
</feature>
<dbReference type="Gene3D" id="2.60.120.1440">
    <property type="match status" value="1"/>
</dbReference>
<feature type="domain" description="FecR protein" evidence="2">
    <location>
        <begin position="105"/>
        <end position="197"/>
    </location>
</feature>
<keyword evidence="1" id="KW-0472">Membrane</keyword>
<dbReference type="GO" id="GO:0016989">
    <property type="term" value="F:sigma factor antagonist activity"/>
    <property type="evidence" value="ECO:0007669"/>
    <property type="project" value="TreeGrafter"/>
</dbReference>
<dbReference type="RefSeq" id="WP_093556527.1">
    <property type="nucleotide sequence ID" value="NZ_FPBO01000014.1"/>
</dbReference>
<dbReference type="PANTHER" id="PTHR30273">
    <property type="entry name" value="PERIPLASMIC SIGNAL SENSOR AND SIGMA FACTOR ACTIVATOR FECR-RELATED"/>
    <property type="match status" value="1"/>
</dbReference>
<evidence type="ECO:0000259" key="2">
    <source>
        <dbReference type="Pfam" id="PF04773"/>
    </source>
</evidence>
<keyword evidence="1" id="KW-0812">Transmembrane</keyword>
<dbReference type="PANTHER" id="PTHR30273:SF2">
    <property type="entry name" value="PROTEIN FECR"/>
    <property type="match status" value="1"/>
</dbReference>
<name>A0A1I7JZG4_9BURK</name>
<keyword evidence="5" id="KW-1185">Reference proteome</keyword>
<keyword evidence="1" id="KW-1133">Transmembrane helix</keyword>
<dbReference type="InterPro" id="IPR032623">
    <property type="entry name" value="FecR_N"/>
</dbReference>
<dbReference type="InterPro" id="IPR012373">
    <property type="entry name" value="Ferrdict_sens_TM"/>
</dbReference>
<dbReference type="Proteomes" id="UP000199391">
    <property type="component" value="Unassembled WGS sequence"/>
</dbReference>
<dbReference type="Pfam" id="PF16220">
    <property type="entry name" value="DUF4880"/>
    <property type="match status" value="1"/>
</dbReference>
<evidence type="ECO:0000259" key="3">
    <source>
        <dbReference type="Pfam" id="PF16220"/>
    </source>
</evidence>